<accession>R7Q8X5</accession>
<reference evidence="2" key="1">
    <citation type="journal article" date="2013" name="Proc. Natl. Acad. Sci. U.S.A.">
        <title>Genome structure and metabolic features in the red seaweed Chondrus crispus shed light on evolution of the Archaeplastida.</title>
        <authorList>
            <person name="Collen J."/>
            <person name="Porcel B."/>
            <person name="Carre W."/>
            <person name="Ball S.G."/>
            <person name="Chaparro C."/>
            <person name="Tonon T."/>
            <person name="Barbeyron T."/>
            <person name="Michel G."/>
            <person name="Noel B."/>
            <person name="Valentin K."/>
            <person name="Elias M."/>
            <person name="Artiguenave F."/>
            <person name="Arun A."/>
            <person name="Aury J.M."/>
            <person name="Barbosa-Neto J.F."/>
            <person name="Bothwell J.H."/>
            <person name="Bouget F.Y."/>
            <person name="Brillet L."/>
            <person name="Cabello-Hurtado F."/>
            <person name="Capella-Gutierrez S."/>
            <person name="Charrier B."/>
            <person name="Cladiere L."/>
            <person name="Cock J.M."/>
            <person name="Coelho S.M."/>
            <person name="Colleoni C."/>
            <person name="Czjzek M."/>
            <person name="Da Silva C."/>
            <person name="Delage L."/>
            <person name="Denoeud F."/>
            <person name="Deschamps P."/>
            <person name="Dittami S.M."/>
            <person name="Gabaldon T."/>
            <person name="Gachon C.M."/>
            <person name="Groisillier A."/>
            <person name="Herve C."/>
            <person name="Jabbari K."/>
            <person name="Katinka M."/>
            <person name="Kloareg B."/>
            <person name="Kowalczyk N."/>
            <person name="Labadie K."/>
            <person name="Leblanc C."/>
            <person name="Lopez P.J."/>
            <person name="McLachlan D.H."/>
            <person name="Meslet-Cladiere L."/>
            <person name="Moustafa A."/>
            <person name="Nehr Z."/>
            <person name="Nyvall Collen P."/>
            <person name="Panaud O."/>
            <person name="Partensky F."/>
            <person name="Poulain J."/>
            <person name="Rensing S.A."/>
            <person name="Rousvoal S."/>
            <person name="Samson G."/>
            <person name="Symeonidi A."/>
            <person name="Weissenbach J."/>
            <person name="Zambounis A."/>
            <person name="Wincker P."/>
            <person name="Boyen C."/>
        </authorList>
    </citation>
    <scope>NUCLEOTIDE SEQUENCE [LARGE SCALE GENOMIC DNA]</scope>
    <source>
        <strain evidence="2">cv. Stackhouse</strain>
    </source>
</reference>
<dbReference type="EMBL" id="HG001694">
    <property type="protein sequence ID" value="CDF34474.1"/>
    <property type="molecule type" value="Genomic_DNA"/>
</dbReference>
<protein>
    <recommendedName>
        <fullName evidence="3">HD/PDEase domain-containing protein</fullName>
    </recommendedName>
</protein>
<dbReference type="SUPFAM" id="SSF109604">
    <property type="entry name" value="HD-domain/PDEase-like"/>
    <property type="match status" value="1"/>
</dbReference>
<dbReference type="PANTHER" id="PTHR46246">
    <property type="entry name" value="GUANOSINE-3',5'-BIS(DIPHOSPHATE) 3'-PYROPHOSPHOHYDROLASE MESH1"/>
    <property type="match status" value="1"/>
</dbReference>
<dbReference type="GeneID" id="17322023"/>
<dbReference type="Proteomes" id="UP000012073">
    <property type="component" value="Unassembled WGS sequence"/>
</dbReference>
<dbReference type="GO" id="GO:0008893">
    <property type="term" value="F:guanosine-3',5'-bis(diphosphate) 3'-diphosphatase activity"/>
    <property type="evidence" value="ECO:0007669"/>
    <property type="project" value="TreeGrafter"/>
</dbReference>
<dbReference type="RefSeq" id="XP_005714293.1">
    <property type="nucleotide sequence ID" value="XM_005714236.1"/>
</dbReference>
<dbReference type="STRING" id="2769.R7Q8X5"/>
<sequence length="179" mass="20167">MKDSLERRCEAFARKAHDSINHQRKYTGEPYTVHLQAVADLVRRVSGSPEMIGAAWLHDVVEDTPVTLPEIQREFGEAVATLVCELTDVSRPEDGNRKVRKAIDREHLAGASPDAKTIKLADLIDNSHSIQEHSPGFAKVYMQEKRLLLEVLQAGHPHLHAMASEIVARYFEEPKQSLR</sequence>
<name>R7Q8X5_CHOCR</name>
<dbReference type="PANTHER" id="PTHR46246:SF1">
    <property type="entry name" value="GUANOSINE-3',5'-BIS(DIPHOSPHATE) 3'-PYROPHOSPHOHYDROLASE MESH1"/>
    <property type="match status" value="1"/>
</dbReference>
<evidence type="ECO:0000313" key="2">
    <source>
        <dbReference type="Proteomes" id="UP000012073"/>
    </source>
</evidence>
<keyword evidence="2" id="KW-1185">Reference proteome</keyword>
<dbReference type="InterPro" id="IPR052194">
    <property type="entry name" value="MESH1"/>
</dbReference>
<organism evidence="1 2">
    <name type="scientific">Chondrus crispus</name>
    <name type="common">Carrageen Irish moss</name>
    <name type="synonym">Polymorpha crispa</name>
    <dbReference type="NCBI Taxonomy" id="2769"/>
    <lineage>
        <taxon>Eukaryota</taxon>
        <taxon>Rhodophyta</taxon>
        <taxon>Florideophyceae</taxon>
        <taxon>Rhodymeniophycidae</taxon>
        <taxon>Gigartinales</taxon>
        <taxon>Gigartinaceae</taxon>
        <taxon>Chondrus</taxon>
    </lineage>
</organism>
<evidence type="ECO:0000313" key="1">
    <source>
        <dbReference type="EMBL" id="CDF34474.1"/>
    </source>
</evidence>
<evidence type="ECO:0008006" key="3">
    <source>
        <dbReference type="Google" id="ProtNLM"/>
    </source>
</evidence>
<dbReference type="PhylomeDB" id="R7Q8X5"/>
<proteinExistence type="predicted"/>
<dbReference type="Gene3D" id="1.10.3210.10">
    <property type="entry name" value="Hypothetical protein af1432"/>
    <property type="match status" value="1"/>
</dbReference>
<dbReference type="AlphaFoldDB" id="R7Q8X5"/>
<dbReference type="Pfam" id="PF13328">
    <property type="entry name" value="HD_4"/>
    <property type="match status" value="1"/>
</dbReference>
<gene>
    <name evidence="1" type="ORF">CHC_T00002907001</name>
</gene>
<dbReference type="OrthoDB" id="430679at2759"/>
<dbReference type="Gramene" id="CDF34474">
    <property type="protein sequence ID" value="CDF34474"/>
    <property type="gene ID" value="CHC_T00002907001"/>
</dbReference>
<dbReference type="KEGG" id="ccp:CHC_T00002907001"/>